<dbReference type="GO" id="GO:0015833">
    <property type="term" value="P:peptide transport"/>
    <property type="evidence" value="ECO:0007669"/>
    <property type="project" value="TreeGrafter"/>
</dbReference>
<dbReference type="EMBL" id="SMAJ01000016">
    <property type="protein sequence ID" value="TCT03087.1"/>
    <property type="molecule type" value="Genomic_DNA"/>
</dbReference>
<dbReference type="GO" id="GO:1904680">
    <property type="term" value="F:peptide transmembrane transporter activity"/>
    <property type="evidence" value="ECO:0007669"/>
    <property type="project" value="TreeGrafter"/>
</dbReference>
<dbReference type="Gene3D" id="3.90.76.10">
    <property type="entry name" value="Dipeptide-binding Protein, Domain 1"/>
    <property type="match status" value="1"/>
</dbReference>
<evidence type="ECO:0000256" key="1">
    <source>
        <dbReference type="ARBA" id="ARBA00022729"/>
    </source>
</evidence>
<dbReference type="CDD" id="cd00995">
    <property type="entry name" value="PBP2_NikA_DppA_OppA_like"/>
    <property type="match status" value="1"/>
</dbReference>
<gene>
    <name evidence="3" type="ORF">EDC26_11654</name>
</gene>
<dbReference type="Pfam" id="PF00496">
    <property type="entry name" value="SBP_bac_5"/>
    <property type="match status" value="1"/>
</dbReference>
<evidence type="ECO:0000313" key="3">
    <source>
        <dbReference type="EMBL" id="TCT03087.1"/>
    </source>
</evidence>
<organism evidence="3 4">
    <name type="scientific">Paralcaligenes ureilyticus</name>
    <dbReference type="NCBI Taxonomy" id="627131"/>
    <lineage>
        <taxon>Bacteria</taxon>
        <taxon>Pseudomonadati</taxon>
        <taxon>Pseudomonadota</taxon>
        <taxon>Betaproteobacteria</taxon>
        <taxon>Burkholderiales</taxon>
        <taxon>Alcaligenaceae</taxon>
        <taxon>Paralcaligenes</taxon>
    </lineage>
</organism>
<dbReference type="PANTHER" id="PTHR30290:SF64">
    <property type="entry name" value="ABC TRANSPORTER PERIPLASMIC BINDING PROTEIN"/>
    <property type="match status" value="1"/>
</dbReference>
<dbReference type="PANTHER" id="PTHR30290">
    <property type="entry name" value="PERIPLASMIC BINDING COMPONENT OF ABC TRANSPORTER"/>
    <property type="match status" value="1"/>
</dbReference>
<dbReference type="OrthoDB" id="9801799at2"/>
<dbReference type="SUPFAM" id="SSF53850">
    <property type="entry name" value="Periplasmic binding protein-like II"/>
    <property type="match status" value="2"/>
</dbReference>
<dbReference type="Gene3D" id="3.40.190.10">
    <property type="entry name" value="Periplasmic binding protein-like II"/>
    <property type="match status" value="2"/>
</dbReference>
<reference evidence="3 4" key="1">
    <citation type="submission" date="2019-03" db="EMBL/GenBank/DDBJ databases">
        <title>Genomic Encyclopedia of Type Strains, Phase IV (KMG-IV): sequencing the most valuable type-strain genomes for metagenomic binning, comparative biology and taxonomic classification.</title>
        <authorList>
            <person name="Goeker M."/>
        </authorList>
    </citation>
    <scope>NUCLEOTIDE SEQUENCE [LARGE SCALE GENOMIC DNA]</scope>
    <source>
        <strain evidence="3 4">DSM 24591</strain>
    </source>
</reference>
<sequence>MDRREFVKSAAALAATAVSGIGHARQIGAPVAKRSILTCTAQFDPARPEIARLVAQSCKSIGWEVEANPIDYNQGIQKVIMEHDFEMFLVNLTGTSIRIDPDFFIRGVHYSGEYKPGGFNWMGYKNGRLDTLAIAQSHTMNIEDRKKLVFEAQEIIFKDQPGTVLVYPQITMAYRSDKLKGLVPQIGEGIGGFWSDVNMEAVGDGLSRTGASTDVKHLNPLAVVDSTEFAELAIIYDRLFRIGPGGKPVPWAATGMKMIDDKTIDLTIRSDMRWHDGKPVTVEDVQFSFKYYKKWKAPFFLTALNNVVAVELPSANTVRIRLEDPSAPFVSNVLAAMSIIPKHIWEGIPENANVDDPLKLPNDKPVGSGPFKVDYWRRGSEIKFSAFREHFNPPKCAGMIRIVYGSQDALAAAIERGECDRTRYILSPALVDRLKAVKNVVAKGYRSHGLYHLSYNNKIKPFDDPAFRQALNHVMPRKMISELVLLGYADPGASIISPVNEFWHNPAVTVPAEDVKTARDILAKAGYGWSPQGRLLHRRGEGQ</sequence>
<feature type="domain" description="Solute-binding protein family 5" evidence="2">
    <location>
        <begin position="247"/>
        <end position="533"/>
    </location>
</feature>
<protein>
    <submittedName>
        <fullName evidence="3">Peptide/nickel transport system substrate-binding protein</fullName>
    </submittedName>
</protein>
<dbReference type="InterPro" id="IPR039424">
    <property type="entry name" value="SBP_5"/>
</dbReference>
<dbReference type="InterPro" id="IPR000914">
    <property type="entry name" value="SBP_5_dom"/>
</dbReference>
<keyword evidence="1" id="KW-0732">Signal</keyword>
<name>A0A4R3LX19_9BURK</name>
<evidence type="ECO:0000259" key="2">
    <source>
        <dbReference type="Pfam" id="PF00496"/>
    </source>
</evidence>
<dbReference type="AlphaFoldDB" id="A0A4R3LX19"/>
<keyword evidence="4" id="KW-1185">Reference proteome</keyword>
<accession>A0A4R3LX19</accession>
<evidence type="ECO:0000313" key="4">
    <source>
        <dbReference type="Proteomes" id="UP000295525"/>
    </source>
</evidence>
<proteinExistence type="predicted"/>
<comment type="caution">
    <text evidence="3">The sequence shown here is derived from an EMBL/GenBank/DDBJ whole genome shotgun (WGS) entry which is preliminary data.</text>
</comment>
<dbReference type="Proteomes" id="UP000295525">
    <property type="component" value="Unassembled WGS sequence"/>
</dbReference>
<dbReference type="RefSeq" id="WP_132584669.1">
    <property type="nucleotide sequence ID" value="NZ_SMAJ01000016.1"/>
</dbReference>
<dbReference type="Gene3D" id="3.10.105.10">
    <property type="entry name" value="Dipeptide-binding Protein, Domain 3"/>
    <property type="match status" value="2"/>
</dbReference>